<dbReference type="EMBL" id="JAVRHX010000001">
    <property type="protein sequence ID" value="MDT0593627.1"/>
    <property type="molecule type" value="Genomic_DNA"/>
</dbReference>
<reference evidence="1 2" key="1">
    <citation type="submission" date="2023-09" db="EMBL/GenBank/DDBJ databases">
        <authorList>
            <person name="Rey-Velasco X."/>
        </authorList>
    </citation>
    <scope>NUCLEOTIDE SEQUENCE [LARGE SCALE GENOMIC DNA]</scope>
    <source>
        <strain evidence="1 2">P117</strain>
    </source>
</reference>
<evidence type="ECO:0000313" key="1">
    <source>
        <dbReference type="EMBL" id="MDT0593627.1"/>
    </source>
</evidence>
<accession>A0ABU2ZLX7</accession>
<protein>
    <submittedName>
        <fullName evidence="1">Uncharacterized protein</fullName>
    </submittedName>
</protein>
<dbReference type="Proteomes" id="UP001253545">
    <property type="component" value="Unassembled WGS sequence"/>
</dbReference>
<sequence length="224" mass="24260">MEIENNNTDKKQGNSRRGFIKKASLAAGVSILPASNVWGTTCNASGVSGGSTSPTTSCSVASYYGGHKHNSWRKFLKTSPNNNHKKALAGMISGVSYEDKFNTGVSKVDFYYPRLKAFIESKTIRIVGGGMIPSKTMSVSSAIKSNNRLERDLACTYLNGLFGMNQGLSHEFSGNDGLGLLVEHIWGSAHVGSLSQAQNAMTNSFNNNKTCTYTTFKDCIRDYI</sequence>
<dbReference type="InterPro" id="IPR006311">
    <property type="entry name" value="TAT_signal"/>
</dbReference>
<proteinExistence type="predicted"/>
<dbReference type="RefSeq" id="WP_311367134.1">
    <property type="nucleotide sequence ID" value="NZ_JAVRHX010000001.1"/>
</dbReference>
<comment type="caution">
    <text evidence="1">The sequence shown here is derived from an EMBL/GenBank/DDBJ whole genome shotgun (WGS) entry which is preliminary data.</text>
</comment>
<evidence type="ECO:0000313" key="2">
    <source>
        <dbReference type="Proteomes" id="UP001253545"/>
    </source>
</evidence>
<dbReference type="PROSITE" id="PS51318">
    <property type="entry name" value="TAT"/>
    <property type="match status" value="1"/>
</dbReference>
<name>A0ABU2ZLX7_9ALTE</name>
<organism evidence="1 2">
    <name type="scientific">Glaciecola petra</name>
    <dbReference type="NCBI Taxonomy" id="3075602"/>
    <lineage>
        <taxon>Bacteria</taxon>
        <taxon>Pseudomonadati</taxon>
        <taxon>Pseudomonadota</taxon>
        <taxon>Gammaproteobacteria</taxon>
        <taxon>Alteromonadales</taxon>
        <taxon>Alteromonadaceae</taxon>
        <taxon>Glaciecola</taxon>
    </lineage>
</organism>
<keyword evidence="2" id="KW-1185">Reference proteome</keyword>
<gene>
    <name evidence="1" type="ORF">RM552_02060</name>
</gene>